<accession>X8C952</accession>
<evidence type="ECO:0000256" key="1">
    <source>
        <dbReference type="SAM" id="MobiDB-lite"/>
    </source>
</evidence>
<dbReference type="EMBL" id="JAOB01000033">
    <property type="protein sequence ID" value="EUA52301.1"/>
    <property type="molecule type" value="Genomic_DNA"/>
</dbReference>
<proteinExistence type="predicted"/>
<organism evidence="2">
    <name type="scientific">Mycobacterium xenopi 4042</name>
    <dbReference type="NCBI Taxonomy" id="1299334"/>
    <lineage>
        <taxon>Bacteria</taxon>
        <taxon>Bacillati</taxon>
        <taxon>Actinomycetota</taxon>
        <taxon>Actinomycetes</taxon>
        <taxon>Mycobacteriales</taxon>
        <taxon>Mycobacteriaceae</taxon>
        <taxon>Mycobacterium</taxon>
    </lineage>
</organism>
<name>X8C952_MYCXE</name>
<feature type="region of interest" description="Disordered" evidence="1">
    <location>
        <begin position="1"/>
        <end position="27"/>
    </location>
</feature>
<comment type="caution">
    <text evidence="2">The sequence shown here is derived from an EMBL/GenBank/DDBJ whole genome shotgun (WGS) entry which is preliminary data.</text>
</comment>
<protein>
    <submittedName>
        <fullName evidence="2">Uncharacterized protein</fullName>
    </submittedName>
</protein>
<dbReference type="PATRIC" id="fig|1299334.3.peg.3594"/>
<gene>
    <name evidence="2" type="ORF">I553_2487</name>
</gene>
<sequence length="69" mass="7535">MPASSNENAHGEEIPPSSHWSRWRPRAAKPGELHAAVQAMVDDDAFDTDERCTVIEDLAILADLAPSHT</sequence>
<evidence type="ECO:0000313" key="2">
    <source>
        <dbReference type="EMBL" id="EUA52301.1"/>
    </source>
</evidence>
<dbReference type="AlphaFoldDB" id="X8C952"/>
<reference evidence="2" key="1">
    <citation type="submission" date="2014-01" db="EMBL/GenBank/DDBJ databases">
        <authorList>
            <person name="Brown-Elliot B."/>
            <person name="Wallace R."/>
            <person name="Lenaerts A."/>
            <person name="Ordway D."/>
            <person name="DeGroote M.A."/>
            <person name="Parker T."/>
            <person name="Sizemore C."/>
            <person name="Tallon L.J."/>
            <person name="Sadzewicz L.K."/>
            <person name="Sengamalay N."/>
            <person name="Fraser C.M."/>
            <person name="Hine E."/>
            <person name="Shefchek K.A."/>
            <person name="Das S.P."/>
            <person name="Tettelin H."/>
        </authorList>
    </citation>
    <scope>NUCLEOTIDE SEQUENCE [LARGE SCALE GENOMIC DNA]</scope>
    <source>
        <strain evidence="2">4042</strain>
    </source>
</reference>